<feature type="compositionally biased region" description="Polar residues" evidence="1">
    <location>
        <begin position="185"/>
        <end position="203"/>
    </location>
</feature>
<dbReference type="KEGG" id="gsl:Gasu_03540"/>
<name>M2Y9N0_GALSU</name>
<protein>
    <submittedName>
        <fullName evidence="2">Uncharacterized protein</fullName>
    </submittedName>
</protein>
<evidence type="ECO:0000256" key="1">
    <source>
        <dbReference type="SAM" id="MobiDB-lite"/>
    </source>
</evidence>
<proteinExistence type="predicted"/>
<evidence type="ECO:0000313" key="2">
    <source>
        <dbReference type="EMBL" id="EME32584.1"/>
    </source>
</evidence>
<dbReference type="Gramene" id="EME32584">
    <property type="protein sequence ID" value="EME32584"/>
    <property type="gene ID" value="Gasu_03540"/>
</dbReference>
<dbReference type="OrthoDB" id="10352814at2759"/>
<evidence type="ECO:0000313" key="3">
    <source>
        <dbReference type="Proteomes" id="UP000030680"/>
    </source>
</evidence>
<accession>M2Y9N0</accession>
<dbReference type="EMBL" id="KB454485">
    <property type="protein sequence ID" value="EME32584.1"/>
    <property type="molecule type" value="Genomic_DNA"/>
</dbReference>
<dbReference type="Proteomes" id="UP000030680">
    <property type="component" value="Unassembled WGS sequence"/>
</dbReference>
<keyword evidence="3" id="KW-1185">Reference proteome</keyword>
<feature type="region of interest" description="Disordered" evidence="1">
    <location>
        <begin position="143"/>
        <end position="234"/>
    </location>
</feature>
<gene>
    <name evidence="2" type="ORF">Gasu_03540</name>
</gene>
<reference evidence="3" key="1">
    <citation type="journal article" date="2013" name="Science">
        <title>Gene transfer from bacteria and archaea facilitated evolution of an extremophilic eukaryote.</title>
        <authorList>
            <person name="Schonknecht G."/>
            <person name="Chen W.H."/>
            <person name="Ternes C.M."/>
            <person name="Barbier G.G."/>
            <person name="Shrestha R.P."/>
            <person name="Stanke M."/>
            <person name="Brautigam A."/>
            <person name="Baker B.J."/>
            <person name="Banfield J.F."/>
            <person name="Garavito R.M."/>
            <person name="Carr K."/>
            <person name="Wilkerson C."/>
            <person name="Rensing S.A."/>
            <person name="Gagneul D."/>
            <person name="Dickenson N.E."/>
            <person name="Oesterhelt C."/>
            <person name="Lercher M.J."/>
            <person name="Weber A.P."/>
        </authorList>
    </citation>
    <scope>NUCLEOTIDE SEQUENCE [LARGE SCALE GENOMIC DNA]</scope>
    <source>
        <strain evidence="3">074W</strain>
    </source>
</reference>
<dbReference type="GeneID" id="17091150"/>
<sequence>MQSKRLYSPNNDLHEEDKNPFLFEPFLQDYELDGLHGLSFTQEEYPLDHPETSQQQSLKKREERFFQQTTSNIHSSLYLDSMIGTTHFHSYDIESGQVDWRTHTSSSILGPGSGWLPYEQELIDTSLLPCTENDIFRESPQLEQDEAAASEKASESDPSWDSLETKTTPEKQRHRKSCEPRQGIVEQSSNSDATSQLYQSSRLHVTEKRPRQDSIFPQRAIRPSPLTINSTSNLPGEAVEDKLVEHGSVTLPSSSREYSFQPWVLSPTSRNKQQTLLLSGSPVRISPTTLPSITPRDETDMLLSNESSLEGYCPCCGHVMENFQHDQRLKRLEVEYQSLFCKVSKLQNSLLSLLKKTSIPSETPIKPE</sequence>
<dbReference type="RefSeq" id="XP_005709104.1">
    <property type="nucleotide sequence ID" value="XM_005709047.1"/>
</dbReference>
<organism evidence="2 3">
    <name type="scientific">Galdieria sulphuraria</name>
    <name type="common">Red alga</name>
    <dbReference type="NCBI Taxonomy" id="130081"/>
    <lineage>
        <taxon>Eukaryota</taxon>
        <taxon>Rhodophyta</taxon>
        <taxon>Bangiophyceae</taxon>
        <taxon>Galdieriales</taxon>
        <taxon>Galdieriaceae</taxon>
        <taxon>Galdieria</taxon>
    </lineage>
</organism>
<dbReference type="AlphaFoldDB" id="M2Y9N0"/>